<dbReference type="Gene3D" id="3.10.620.30">
    <property type="match status" value="1"/>
</dbReference>
<evidence type="ECO:0000259" key="1">
    <source>
        <dbReference type="Pfam" id="PF18626"/>
    </source>
</evidence>
<dbReference type="EMBL" id="SEWF01000006">
    <property type="protein sequence ID" value="RYU96575.1"/>
    <property type="molecule type" value="Genomic_DNA"/>
</dbReference>
<dbReference type="InterPro" id="IPR041325">
    <property type="entry name" value="Gln_deamidase_2"/>
</dbReference>
<evidence type="ECO:0000313" key="2">
    <source>
        <dbReference type="EMBL" id="RYU96575.1"/>
    </source>
</evidence>
<name>A0A4Q5M365_9BACT</name>
<proteinExistence type="predicted"/>
<feature type="domain" description="Protein glutaminase" evidence="1">
    <location>
        <begin position="16"/>
        <end position="126"/>
    </location>
</feature>
<sequence>MLNVFESKTLVQPLIDRVFNEIKHYLYPSYRYLQGNCHCNAHLSSLLLKKHEIPHKKIWVFAPCRYSETSSEVFLIQDHNQIAPKGYIRWGYHVAPIIQSGNRELIFDFNFSEDAPLSLEEWLNHMNTKNYQYIIEEPENFLFYSSPGLQNPHKSLFNGSFYPIEGTCLENRWFEKGLAANETALIMHEEVIKPAIRNNAPATLINDYKYLIGSINNFECVFRDKSFNKRMTPEFQAKNHNLINYYRGVFEDTIEKWAKLIQEIV</sequence>
<gene>
    <name evidence="2" type="ORF">EWM59_05335</name>
</gene>
<dbReference type="Proteomes" id="UP000293162">
    <property type="component" value="Unassembled WGS sequence"/>
</dbReference>
<keyword evidence="3" id="KW-1185">Reference proteome</keyword>
<protein>
    <recommendedName>
        <fullName evidence="1">Protein glutaminase domain-containing protein</fullName>
    </recommendedName>
</protein>
<dbReference type="OrthoDB" id="798749at2"/>
<evidence type="ECO:0000313" key="3">
    <source>
        <dbReference type="Proteomes" id="UP000293162"/>
    </source>
</evidence>
<accession>A0A4Q5M365</accession>
<dbReference type="RefSeq" id="WP_130019910.1">
    <property type="nucleotide sequence ID" value="NZ_SEWF01000006.1"/>
</dbReference>
<comment type="caution">
    <text evidence="2">The sequence shown here is derived from an EMBL/GenBank/DDBJ whole genome shotgun (WGS) entry which is preliminary data.</text>
</comment>
<reference evidence="2 3" key="1">
    <citation type="submission" date="2019-02" db="EMBL/GenBank/DDBJ databases">
        <title>Bacterial novel species Emticicia sp. 17J42-9 isolated from soil.</title>
        <authorList>
            <person name="Jung H.-Y."/>
        </authorList>
    </citation>
    <scope>NUCLEOTIDE SEQUENCE [LARGE SCALE GENOMIC DNA]</scope>
    <source>
        <strain evidence="2 3">17J42-9</strain>
    </source>
</reference>
<dbReference type="AlphaFoldDB" id="A0A4Q5M365"/>
<dbReference type="Pfam" id="PF18626">
    <property type="entry name" value="Gln_deamidase_2"/>
    <property type="match status" value="1"/>
</dbReference>
<organism evidence="2 3">
    <name type="scientific">Emticicia agri</name>
    <dbReference type="NCBI Taxonomy" id="2492393"/>
    <lineage>
        <taxon>Bacteria</taxon>
        <taxon>Pseudomonadati</taxon>
        <taxon>Bacteroidota</taxon>
        <taxon>Cytophagia</taxon>
        <taxon>Cytophagales</taxon>
        <taxon>Leadbetterellaceae</taxon>
        <taxon>Emticicia</taxon>
    </lineage>
</organism>